<dbReference type="EMBL" id="JABAHT010000134">
    <property type="protein sequence ID" value="KAF4663775.1"/>
    <property type="molecule type" value="Genomic_DNA"/>
</dbReference>
<sequence length="172" mass="19854">MSDLRSVLALYFAPTRSKTKESVHFFVDQAVEFVARDAEPPLSSVVALLEEDDSLEDFFFKRIVPQKNGDLRCPCRWYSKKEDGDHNEEVIGMRTVTSNKKRYRFGDSYQCFPRCPFNSALDEARLQREEALWVDPKGIFPVVSFWENGISGGFLRSVAAPVIRRSFLWVFV</sequence>
<name>A0A7J6LWY9_PEROL</name>
<dbReference type="AlphaFoldDB" id="A0A7J6LWY9"/>
<evidence type="ECO:0000313" key="2">
    <source>
        <dbReference type="Proteomes" id="UP000570595"/>
    </source>
</evidence>
<organism evidence="1 2">
    <name type="scientific">Perkinsus olseni</name>
    <name type="common">Perkinsus atlanticus</name>
    <dbReference type="NCBI Taxonomy" id="32597"/>
    <lineage>
        <taxon>Eukaryota</taxon>
        <taxon>Sar</taxon>
        <taxon>Alveolata</taxon>
        <taxon>Perkinsozoa</taxon>
        <taxon>Perkinsea</taxon>
        <taxon>Perkinsida</taxon>
        <taxon>Perkinsidae</taxon>
        <taxon>Perkinsus</taxon>
    </lineage>
</organism>
<dbReference type="Proteomes" id="UP000570595">
    <property type="component" value="Unassembled WGS sequence"/>
</dbReference>
<accession>A0A7J6LWY9</accession>
<proteinExistence type="predicted"/>
<dbReference type="OrthoDB" id="10533409at2759"/>
<comment type="caution">
    <text evidence="1">The sequence shown here is derived from an EMBL/GenBank/DDBJ whole genome shotgun (WGS) entry which is preliminary data.</text>
</comment>
<gene>
    <name evidence="1" type="ORF">FOZ61_001397</name>
</gene>
<protein>
    <submittedName>
        <fullName evidence="1">Uncharacterized protein</fullName>
    </submittedName>
</protein>
<reference evidence="1 2" key="1">
    <citation type="submission" date="2020-04" db="EMBL/GenBank/DDBJ databases">
        <title>Perkinsus olseni comparative genomics.</title>
        <authorList>
            <person name="Bogema D.R."/>
        </authorList>
    </citation>
    <scope>NUCLEOTIDE SEQUENCE [LARGE SCALE GENOMIC DNA]</scope>
    <source>
        <strain evidence="1">ATCC PRA-179</strain>
    </source>
</reference>
<evidence type="ECO:0000313" key="1">
    <source>
        <dbReference type="EMBL" id="KAF4663775.1"/>
    </source>
</evidence>